<evidence type="ECO:0000313" key="2">
    <source>
        <dbReference type="EMBL" id="ORZ23700.1"/>
    </source>
</evidence>
<evidence type="ECO:0000256" key="1">
    <source>
        <dbReference type="SAM" id="MobiDB-lite"/>
    </source>
</evidence>
<sequence length="128" mass="13212">MPHIRAFYTNRASEAPSELPWKRKYGAITAIAIASGAGAVSATFTATASTNAYAAAAAAAPGATDTTYMYSKTTVEDGSSLPSAQPSNERFKGASSEDNEPPATSSFKVAPVSSRVQEKIRVGSFEGA</sequence>
<dbReference type="AlphaFoldDB" id="A0A1Y2GTY1"/>
<feature type="region of interest" description="Disordered" evidence="1">
    <location>
        <begin position="74"/>
        <end position="114"/>
    </location>
</feature>
<accession>A0A1Y2GTY1</accession>
<feature type="compositionally biased region" description="Polar residues" evidence="1">
    <location>
        <begin position="74"/>
        <end position="88"/>
    </location>
</feature>
<organism evidence="2 3">
    <name type="scientific">Lobosporangium transversale</name>
    <dbReference type="NCBI Taxonomy" id="64571"/>
    <lineage>
        <taxon>Eukaryota</taxon>
        <taxon>Fungi</taxon>
        <taxon>Fungi incertae sedis</taxon>
        <taxon>Mucoromycota</taxon>
        <taxon>Mortierellomycotina</taxon>
        <taxon>Mortierellomycetes</taxon>
        <taxon>Mortierellales</taxon>
        <taxon>Mortierellaceae</taxon>
        <taxon>Lobosporangium</taxon>
    </lineage>
</organism>
<dbReference type="EMBL" id="MCFF01000009">
    <property type="protein sequence ID" value="ORZ23700.1"/>
    <property type="molecule type" value="Genomic_DNA"/>
</dbReference>
<gene>
    <name evidence="2" type="ORF">BCR41DRAFT_394012</name>
</gene>
<protein>
    <submittedName>
        <fullName evidence="2">Uncharacterized protein</fullName>
    </submittedName>
</protein>
<dbReference type="RefSeq" id="XP_021883514.1">
    <property type="nucleotide sequence ID" value="XM_022028607.1"/>
</dbReference>
<comment type="caution">
    <text evidence="2">The sequence shown here is derived from an EMBL/GenBank/DDBJ whole genome shotgun (WGS) entry which is preliminary data.</text>
</comment>
<proteinExistence type="predicted"/>
<name>A0A1Y2GTY1_9FUNG</name>
<keyword evidence="3" id="KW-1185">Reference proteome</keyword>
<evidence type="ECO:0000313" key="3">
    <source>
        <dbReference type="Proteomes" id="UP000193648"/>
    </source>
</evidence>
<reference evidence="2 3" key="1">
    <citation type="submission" date="2016-07" db="EMBL/GenBank/DDBJ databases">
        <title>Pervasive Adenine N6-methylation of Active Genes in Fungi.</title>
        <authorList>
            <consortium name="DOE Joint Genome Institute"/>
            <person name="Mondo S.J."/>
            <person name="Dannebaum R.O."/>
            <person name="Kuo R.C."/>
            <person name="Labutti K."/>
            <person name="Haridas S."/>
            <person name="Kuo A."/>
            <person name="Salamov A."/>
            <person name="Ahrendt S.R."/>
            <person name="Lipzen A."/>
            <person name="Sullivan W."/>
            <person name="Andreopoulos W.B."/>
            <person name="Clum A."/>
            <person name="Lindquist E."/>
            <person name="Daum C."/>
            <person name="Ramamoorthy G.K."/>
            <person name="Gryganskyi A."/>
            <person name="Culley D."/>
            <person name="Magnuson J.K."/>
            <person name="James T.Y."/>
            <person name="O'Malley M.A."/>
            <person name="Stajich J.E."/>
            <person name="Spatafora J.W."/>
            <person name="Visel A."/>
            <person name="Grigoriev I.V."/>
        </authorList>
    </citation>
    <scope>NUCLEOTIDE SEQUENCE [LARGE SCALE GENOMIC DNA]</scope>
    <source>
        <strain evidence="2 3">NRRL 3116</strain>
    </source>
</reference>
<dbReference type="GeneID" id="33570450"/>
<dbReference type="Proteomes" id="UP000193648">
    <property type="component" value="Unassembled WGS sequence"/>
</dbReference>
<dbReference type="InParanoid" id="A0A1Y2GTY1"/>